<keyword evidence="4 5" id="KW-0472">Membrane</keyword>
<protein>
    <submittedName>
        <fullName evidence="6">Uncharacterized protein</fullName>
    </submittedName>
</protein>
<feature type="non-terminal residue" evidence="6">
    <location>
        <position position="1"/>
    </location>
</feature>
<proteinExistence type="predicted"/>
<dbReference type="EMBL" id="JAHRIO010020979">
    <property type="protein sequence ID" value="MEQ2165167.1"/>
    <property type="molecule type" value="Genomic_DNA"/>
</dbReference>
<feature type="transmembrane region" description="Helical" evidence="5">
    <location>
        <begin position="188"/>
        <end position="207"/>
    </location>
</feature>
<evidence type="ECO:0000313" key="6">
    <source>
        <dbReference type="EMBL" id="MEQ2165167.1"/>
    </source>
</evidence>
<comment type="caution">
    <text evidence="6">The sequence shown here is derived from an EMBL/GenBank/DDBJ whole genome shotgun (WGS) entry which is preliminary data.</text>
</comment>
<evidence type="ECO:0000256" key="3">
    <source>
        <dbReference type="ARBA" id="ARBA00022989"/>
    </source>
</evidence>
<keyword evidence="7" id="KW-1185">Reference proteome</keyword>
<feature type="transmembrane region" description="Helical" evidence="5">
    <location>
        <begin position="93"/>
        <end position="117"/>
    </location>
</feature>
<feature type="transmembrane region" description="Helical" evidence="5">
    <location>
        <begin position="161"/>
        <end position="182"/>
    </location>
</feature>
<dbReference type="SUPFAM" id="SSF103473">
    <property type="entry name" value="MFS general substrate transporter"/>
    <property type="match status" value="1"/>
</dbReference>
<dbReference type="Gene3D" id="1.20.1250.20">
    <property type="entry name" value="MFS general substrate transporter like domains"/>
    <property type="match status" value="1"/>
</dbReference>
<feature type="transmembrane region" description="Helical" evidence="5">
    <location>
        <begin position="129"/>
        <end position="149"/>
    </location>
</feature>
<dbReference type="Proteomes" id="UP001476798">
    <property type="component" value="Unassembled WGS sequence"/>
</dbReference>
<feature type="transmembrane region" description="Helical" evidence="5">
    <location>
        <begin position="36"/>
        <end position="54"/>
    </location>
</feature>
<evidence type="ECO:0000256" key="2">
    <source>
        <dbReference type="ARBA" id="ARBA00022692"/>
    </source>
</evidence>
<feature type="transmembrane region" description="Helical" evidence="5">
    <location>
        <begin position="60"/>
        <end position="81"/>
    </location>
</feature>
<dbReference type="PANTHER" id="PTHR24064">
    <property type="entry name" value="SOLUTE CARRIER FAMILY 22 MEMBER"/>
    <property type="match status" value="1"/>
</dbReference>
<keyword evidence="3 5" id="KW-1133">Transmembrane helix</keyword>
<evidence type="ECO:0000256" key="5">
    <source>
        <dbReference type="SAM" id="Phobius"/>
    </source>
</evidence>
<comment type="subcellular location">
    <subcellularLocation>
        <location evidence="1">Membrane</location>
        <topology evidence="1">Multi-pass membrane protein</topology>
    </subcellularLocation>
</comment>
<keyword evidence="2 5" id="KW-0812">Transmembrane</keyword>
<dbReference type="InterPro" id="IPR036259">
    <property type="entry name" value="MFS_trans_sf"/>
</dbReference>
<accession>A0ABV0N194</accession>
<name>A0ABV0N194_9TELE</name>
<evidence type="ECO:0000313" key="7">
    <source>
        <dbReference type="Proteomes" id="UP001476798"/>
    </source>
</evidence>
<sequence>LTRSSCSRYELDLVRNLSTMGASPNWMQNQFGRKPVLFGSIAILSVFSSAVAFAPSWPVFTVLFFMLGLGQIACYIVVFVLGSEILVGSSRVLFCSLGQPFVYVISMMLLPGTAYLVRSWRHLSLTMALPGLACIPLWWFSMSICYFGLSFSMSTLYGNPFLNYFLLTAVELPAVFASWLAARSFPRRLSFISFSLLGALALLFIQVTMHSEYENHKIVFFDFCINT</sequence>
<gene>
    <name evidence="6" type="ORF">GOODEAATRI_014182</name>
</gene>
<evidence type="ECO:0000256" key="4">
    <source>
        <dbReference type="ARBA" id="ARBA00023136"/>
    </source>
</evidence>
<reference evidence="6 7" key="1">
    <citation type="submission" date="2021-06" db="EMBL/GenBank/DDBJ databases">
        <authorList>
            <person name="Palmer J.M."/>
        </authorList>
    </citation>
    <scope>NUCLEOTIDE SEQUENCE [LARGE SCALE GENOMIC DNA]</scope>
    <source>
        <strain evidence="6 7">GA_2019</strain>
        <tissue evidence="6">Muscle</tissue>
    </source>
</reference>
<organism evidence="6 7">
    <name type="scientific">Goodea atripinnis</name>
    <dbReference type="NCBI Taxonomy" id="208336"/>
    <lineage>
        <taxon>Eukaryota</taxon>
        <taxon>Metazoa</taxon>
        <taxon>Chordata</taxon>
        <taxon>Craniata</taxon>
        <taxon>Vertebrata</taxon>
        <taxon>Euteleostomi</taxon>
        <taxon>Actinopterygii</taxon>
        <taxon>Neopterygii</taxon>
        <taxon>Teleostei</taxon>
        <taxon>Neoteleostei</taxon>
        <taxon>Acanthomorphata</taxon>
        <taxon>Ovalentaria</taxon>
        <taxon>Atherinomorphae</taxon>
        <taxon>Cyprinodontiformes</taxon>
        <taxon>Goodeidae</taxon>
        <taxon>Goodea</taxon>
    </lineage>
</organism>
<evidence type="ECO:0000256" key="1">
    <source>
        <dbReference type="ARBA" id="ARBA00004141"/>
    </source>
</evidence>